<dbReference type="PROSITE" id="PS50113">
    <property type="entry name" value="PAC"/>
    <property type="match status" value="5"/>
</dbReference>
<feature type="compositionally biased region" description="Low complexity" evidence="1">
    <location>
        <begin position="1071"/>
        <end position="1086"/>
    </location>
</feature>
<dbReference type="InterPro" id="IPR001610">
    <property type="entry name" value="PAC"/>
</dbReference>
<dbReference type="Gene3D" id="3.20.20.450">
    <property type="entry name" value="EAL domain"/>
    <property type="match status" value="1"/>
</dbReference>
<dbReference type="Pfam" id="PF08448">
    <property type="entry name" value="PAS_4"/>
    <property type="match status" value="3"/>
</dbReference>
<dbReference type="Pfam" id="PF00990">
    <property type="entry name" value="GGDEF"/>
    <property type="match status" value="1"/>
</dbReference>
<dbReference type="InterPro" id="IPR001633">
    <property type="entry name" value="EAL_dom"/>
</dbReference>
<dbReference type="PROSITE" id="PS50887">
    <property type="entry name" value="GGDEF"/>
    <property type="match status" value="1"/>
</dbReference>
<dbReference type="InterPro" id="IPR000700">
    <property type="entry name" value="PAS-assoc_C"/>
</dbReference>
<evidence type="ECO:0000313" key="6">
    <source>
        <dbReference type="EMBL" id="RXR08639.1"/>
    </source>
</evidence>
<proteinExistence type="predicted"/>
<dbReference type="OrthoDB" id="9804951at2"/>
<dbReference type="InterPro" id="IPR000160">
    <property type="entry name" value="GGDEF_dom"/>
</dbReference>
<feature type="domain" description="PAC" evidence="3">
    <location>
        <begin position="472"/>
        <end position="524"/>
    </location>
</feature>
<feature type="domain" description="PAS" evidence="2">
    <location>
        <begin position="291"/>
        <end position="347"/>
    </location>
</feature>
<feature type="domain" description="PAC" evidence="3">
    <location>
        <begin position="350"/>
        <end position="402"/>
    </location>
</feature>
<feature type="domain" description="PAC" evidence="3">
    <location>
        <begin position="228"/>
        <end position="280"/>
    </location>
</feature>
<evidence type="ECO:0000259" key="2">
    <source>
        <dbReference type="PROSITE" id="PS50112"/>
    </source>
</evidence>
<dbReference type="InterPro" id="IPR043128">
    <property type="entry name" value="Rev_trsase/Diguanyl_cyclase"/>
</dbReference>
<name>A0A4Q1JZV7_9GAMM</name>
<dbReference type="SUPFAM" id="SSF55073">
    <property type="entry name" value="Nucleotide cyclase"/>
    <property type="match status" value="1"/>
</dbReference>
<dbReference type="EMBL" id="SAWZ01000001">
    <property type="protein sequence ID" value="RXR08639.1"/>
    <property type="molecule type" value="Genomic_DNA"/>
</dbReference>
<dbReference type="Pfam" id="PF08447">
    <property type="entry name" value="PAS_3"/>
    <property type="match status" value="2"/>
</dbReference>
<dbReference type="NCBIfam" id="TIGR00229">
    <property type="entry name" value="sensory_box"/>
    <property type="match status" value="5"/>
</dbReference>
<comment type="caution">
    <text evidence="6">The sequence shown here is derived from an EMBL/GenBank/DDBJ whole genome shotgun (WGS) entry which is preliminary data.</text>
</comment>
<dbReference type="Gene3D" id="3.30.70.270">
    <property type="match status" value="1"/>
</dbReference>
<dbReference type="CDD" id="cd01949">
    <property type="entry name" value="GGDEF"/>
    <property type="match status" value="1"/>
</dbReference>
<feature type="domain" description="PAS" evidence="2">
    <location>
        <begin position="175"/>
        <end position="199"/>
    </location>
</feature>
<dbReference type="AlphaFoldDB" id="A0A4Q1JZV7"/>
<dbReference type="SMART" id="SM00052">
    <property type="entry name" value="EAL"/>
    <property type="match status" value="1"/>
</dbReference>
<dbReference type="Pfam" id="PF00563">
    <property type="entry name" value="EAL"/>
    <property type="match status" value="1"/>
</dbReference>
<dbReference type="SUPFAM" id="SSF141868">
    <property type="entry name" value="EAL domain-like"/>
    <property type="match status" value="1"/>
</dbReference>
<dbReference type="InterPro" id="IPR013655">
    <property type="entry name" value="PAS_fold_3"/>
</dbReference>
<dbReference type="InterPro" id="IPR035965">
    <property type="entry name" value="PAS-like_dom_sf"/>
</dbReference>
<dbReference type="SUPFAM" id="SSF55785">
    <property type="entry name" value="PYP-like sensor domain (PAS domain)"/>
    <property type="match status" value="5"/>
</dbReference>
<accession>A0A4Q1JZV7</accession>
<dbReference type="SMART" id="SM00091">
    <property type="entry name" value="PAS"/>
    <property type="match status" value="5"/>
</dbReference>
<protein>
    <submittedName>
        <fullName evidence="6">Bifunctional diguanylate cyclase/phosphodiesterase</fullName>
    </submittedName>
</protein>
<dbReference type="NCBIfam" id="TIGR00254">
    <property type="entry name" value="GGDEF"/>
    <property type="match status" value="1"/>
</dbReference>
<dbReference type="InterPro" id="IPR052155">
    <property type="entry name" value="Biofilm_reg_signaling"/>
</dbReference>
<sequence>MSLPPPSLHVVDPHGEGDAYISDLLGTTSQPEPVPEHLALNRSFNVLVLDLQGRVIRCNPLFLRAHGASPDEVIGRHLPDLGTLAGEGGQRPFQTVLETLAGGQSLTAELLRGNAAGERRWYHAVYTPVLNRHNQVHQVVEMSLDITDRVLRSSDAHRQLQAIGKANVVLEFALDGTLLRANARAQDLFGYTAEELRGRHHDLLLDAVARQAPEQDSFWQQLASGQCLGGEVRRVGKHGREVWLRALHVPLAGADGKVQRVVVYAMDVTAERLQQAEYHWHVAALHRSHCVMSFDRHGVVLDANQAMLDALGYTREETVGRHHRLFVEPAHAHSAEYAAFWRALEAGHDQSGQYRCIDKQGREVWLQASYSPIFDLAGGLAKVVEYASVVTAEKRRQAEQQGRLAAIHATQCVISFTLDGTILDANDNFLDAMGYRLPDVRGKHHSMFIDPPTALSPEYAAFWEALAHCEHQSGEYRRLGRDGREVWLRATYSPILDATGRATGVVKHATDVTEQRLRQADLQSQVEAIHKSQCVVTFSTDGRILDANTNFLKAVSYTQEELQGRHHRMLLDVSESESGTYAAFWDTLRSGHFLAGRYRRVGKDGRVVWLQASYNPIFDLKGKLWKIVKFATDVTADVAMAEAFEDAQRQTQHDSATSLPNRTRLASFMTSSLQGPGARLAVMYLDLDGFKPINDTYGHHVGDRVLGEVADRLRRTLKADQMVARVSGDEFVIAAPNLGEEAVEAHCIQVLEAMALPIHHDGGDLVVGVSIGVALSPSDGTTPDDLLRAADSALYQVKRHGGAGYRFFGAEINERIHANRQLTQDMRRGIAAGEFYLEFQPRFDASSQAIRCAEALVRWQHPELGRVGPDRFIPLAERNGMIVALGDWVLEEACRAAARWPDMGVSVNVSPVQFRDGKLIERIRQVLRRTGASPAQLEVEITEGVLMEDATRAAKALAELKALGIKLAIDDFGTGYSSLSYLRQFPFDVIKIDRQFISDIEHREGSRDIVKAILAMGKALGLSVTAEGVETAGQLRILVEDECAEVQGFLLSRPIREHLLEAMIQQHGLATSKGATARARATASSTDQTPRRIASVRTR</sequence>
<feature type="domain" description="PAC" evidence="3">
    <location>
        <begin position="594"/>
        <end position="646"/>
    </location>
</feature>
<dbReference type="InterPro" id="IPR013656">
    <property type="entry name" value="PAS_4"/>
</dbReference>
<evidence type="ECO:0000259" key="3">
    <source>
        <dbReference type="PROSITE" id="PS50113"/>
    </source>
</evidence>
<dbReference type="PANTHER" id="PTHR44757">
    <property type="entry name" value="DIGUANYLATE CYCLASE DGCP"/>
    <property type="match status" value="1"/>
</dbReference>
<dbReference type="PROSITE" id="PS50883">
    <property type="entry name" value="EAL"/>
    <property type="match status" value="1"/>
</dbReference>
<dbReference type="InterPro" id="IPR000014">
    <property type="entry name" value="PAS"/>
</dbReference>
<dbReference type="SMART" id="SM00267">
    <property type="entry name" value="GGDEF"/>
    <property type="match status" value="1"/>
</dbReference>
<organism evidence="6 7">
    <name type="scientific">Pseudoxanthomonas composti</name>
    <dbReference type="NCBI Taxonomy" id="2137479"/>
    <lineage>
        <taxon>Bacteria</taxon>
        <taxon>Pseudomonadati</taxon>
        <taxon>Pseudomonadota</taxon>
        <taxon>Gammaproteobacteria</taxon>
        <taxon>Lysobacterales</taxon>
        <taxon>Lysobacteraceae</taxon>
        <taxon>Pseudoxanthomonas</taxon>
    </lineage>
</organism>
<dbReference type="CDD" id="cd01948">
    <property type="entry name" value="EAL"/>
    <property type="match status" value="1"/>
</dbReference>
<feature type="domain" description="PAC" evidence="3">
    <location>
        <begin position="104"/>
        <end position="158"/>
    </location>
</feature>
<dbReference type="Proteomes" id="UP000289784">
    <property type="component" value="Unassembled WGS sequence"/>
</dbReference>
<reference evidence="6 7" key="1">
    <citation type="submission" date="2019-01" db="EMBL/GenBank/DDBJ databases">
        <title>Pseudoxanthomonas composti sp. nov., isolated from compost.</title>
        <authorList>
            <person name="Yang G."/>
        </authorList>
    </citation>
    <scope>NUCLEOTIDE SEQUENCE [LARGE SCALE GENOMIC DNA]</scope>
    <source>
        <strain evidence="6 7">GSS15</strain>
    </source>
</reference>
<dbReference type="InterPro" id="IPR035919">
    <property type="entry name" value="EAL_sf"/>
</dbReference>
<dbReference type="PANTHER" id="PTHR44757:SF2">
    <property type="entry name" value="BIOFILM ARCHITECTURE MAINTENANCE PROTEIN MBAA"/>
    <property type="match status" value="1"/>
</dbReference>
<dbReference type="Gene3D" id="3.30.450.20">
    <property type="entry name" value="PAS domain"/>
    <property type="match status" value="5"/>
</dbReference>
<feature type="region of interest" description="Disordered" evidence="1">
    <location>
        <begin position="1071"/>
        <end position="1099"/>
    </location>
</feature>
<dbReference type="CDD" id="cd00130">
    <property type="entry name" value="PAS"/>
    <property type="match status" value="5"/>
</dbReference>
<dbReference type="InterPro" id="IPR029787">
    <property type="entry name" value="Nucleotide_cyclase"/>
</dbReference>
<feature type="domain" description="PAS" evidence="2">
    <location>
        <begin position="46"/>
        <end position="104"/>
    </location>
</feature>
<keyword evidence="7" id="KW-1185">Reference proteome</keyword>
<feature type="domain" description="EAL" evidence="4">
    <location>
        <begin position="819"/>
        <end position="1068"/>
    </location>
</feature>
<dbReference type="RefSeq" id="WP_129469530.1">
    <property type="nucleotide sequence ID" value="NZ_SAWZ01000001.1"/>
</dbReference>
<gene>
    <name evidence="6" type="ORF">EPA99_02115</name>
</gene>
<evidence type="ECO:0000256" key="1">
    <source>
        <dbReference type="SAM" id="MobiDB-lite"/>
    </source>
</evidence>
<evidence type="ECO:0000259" key="5">
    <source>
        <dbReference type="PROSITE" id="PS50887"/>
    </source>
</evidence>
<dbReference type="SMART" id="SM00086">
    <property type="entry name" value="PAC"/>
    <property type="match status" value="5"/>
</dbReference>
<dbReference type="PROSITE" id="PS50112">
    <property type="entry name" value="PAS"/>
    <property type="match status" value="3"/>
</dbReference>
<evidence type="ECO:0000313" key="7">
    <source>
        <dbReference type="Proteomes" id="UP000289784"/>
    </source>
</evidence>
<evidence type="ECO:0000259" key="4">
    <source>
        <dbReference type="PROSITE" id="PS50883"/>
    </source>
</evidence>
<feature type="domain" description="GGDEF" evidence="5">
    <location>
        <begin position="678"/>
        <end position="810"/>
    </location>
</feature>